<dbReference type="InterPro" id="IPR011059">
    <property type="entry name" value="Metal-dep_hydrolase_composite"/>
</dbReference>
<dbReference type="Gene3D" id="3.20.20.140">
    <property type="entry name" value="Metal-dependent hydrolases"/>
    <property type="match status" value="1"/>
</dbReference>
<dbReference type="Proteomes" id="UP000809621">
    <property type="component" value="Unassembled WGS sequence"/>
</dbReference>
<feature type="chain" id="PRO_5046543054" evidence="1">
    <location>
        <begin position="22"/>
        <end position="580"/>
    </location>
</feature>
<keyword evidence="4" id="KW-1185">Reference proteome</keyword>
<feature type="domain" description="Amidohydrolase 3" evidence="2">
    <location>
        <begin position="72"/>
        <end position="577"/>
    </location>
</feature>
<dbReference type="RefSeq" id="WP_205158330.1">
    <property type="nucleotide sequence ID" value="NZ_JAFEUM010000003.1"/>
</dbReference>
<dbReference type="Gene3D" id="3.10.310.70">
    <property type="match status" value="1"/>
</dbReference>
<protein>
    <submittedName>
        <fullName evidence="3">Amidohydrolase</fullName>
    </submittedName>
</protein>
<dbReference type="CDD" id="cd01300">
    <property type="entry name" value="YtcJ_like"/>
    <property type="match status" value="1"/>
</dbReference>
<dbReference type="InterPro" id="IPR032466">
    <property type="entry name" value="Metal_Hydrolase"/>
</dbReference>
<reference evidence="3 4" key="1">
    <citation type="submission" date="2021-02" db="EMBL/GenBank/DDBJ databases">
        <authorList>
            <person name="Park J.-S."/>
        </authorList>
    </citation>
    <scope>NUCLEOTIDE SEQUENCE [LARGE SCALE GENOMIC DNA]</scope>
    <source>
        <strain evidence="3 4">188UL20-2</strain>
    </source>
</reference>
<accession>A0ABS2HIB3</accession>
<sequence>MKKSFVALAILSGMTTTNVIAAETADVVFLSENIVTMNPDQPIARSLAIVNNEIVCVKADDSCKTLVGSDTQIVDNKEATIMPGFIDTHLHTRLFGQTHATMLNLFVLDGQPTEVIEKAISDWAAKLGPDEWIIGGGFSYDNFPEPTKERLDELVGGRPALISDNTQHNGWYSSKALKILGVDDNWRVPKGGYMPLGEDGKPTGHLREKAHLSLGFVEQHKLYSFETQEKSVAAAAELLNAVGVTSALEAAGGSKEGSDDVYVRMAKKGTLNLRHEVSGVFWGGKGNMDEDQAMIDELVARREVVRKEMGSDSHNFLTMNTVKFAIDGTPGAYAHMEEPYLDGTQPNMNYGEDNLGWIFEQLTERGFRIMLHVEGDAAIRKSLDALEYANDTGKPLDPKARHIMTHLDHVTPSHLSRMKNLNIAAQIQYHWGDPADPYYQAVVKKNVPQFILDNAFNMHGMLANSGIEYGAGPDAPTSAVYKPFEGIEIAMTRQSIGKPESERMIGQAMTFEQALYGYTMGSAKLMFKEDKIGSLEEGKLADIIVLDRDIHAQVEKNIHKVHETKVRATYLDGKIVYQAN</sequence>
<organism evidence="3 4">
    <name type="scientific">Vibrio ulleungensis</name>
    <dbReference type="NCBI Taxonomy" id="2807619"/>
    <lineage>
        <taxon>Bacteria</taxon>
        <taxon>Pseudomonadati</taxon>
        <taxon>Pseudomonadota</taxon>
        <taxon>Gammaproteobacteria</taxon>
        <taxon>Vibrionales</taxon>
        <taxon>Vibrionaceae</taxon>
        <taxon>Vibrio</taxon>
    </lineage>
</organism>
<dbReference type="Gene3D" id="2.30.40.10">
    <property type="entry name" value="Urease, subunit C, domain 1"/>
    <property type="match status" value="1"/>
</dbReference>
<evidence type="ECO:0000313" key="4">
    <source>
        <dbReference type="Proteomes" id="UP000809621"/>
    </source>
</evidence>
<feature type="signal peptide" evidence="1">
    <location>
        <begin position="1"/>
        <end position="21"/>
    </location>
</feature>
<name>A0ABS2HIB3_9VIBR</name>
<dbReference type="EMBL" id="JAFEUM010000003">
    <property type="protein sequence ID" value="MBM7036774.1"/>
    <property type="molecule type" value="Genomic_DNA"/>
</dbReference>
<dbReference type="PANTHER" id="PTHR22642">
    <property type="entry name" value="IMIDAZOLONEPROPIONASE"/>
    <property type="match status" value="1"/>
</dbReference>
<dbReference type="SUPFAM" id="SSF51338">
    <property type="entry name" value="Composite domain of metallo-dependent hydrolases"/>
    <property type="match status" value="1"/>
</dbReference>
<dbReference type="InterPro" id="IPR033932">
    <property type="entry name" value="YtcJ-like"/>
</dbReference>
<gene>
    <name evidence="3" type="ORF">JQC93_10215</name>
</gene>
<proteinExistence type="predicted"/>
<dbReference type="SUPFAM" id="SSF51556">
    <property type="entry name" value="Metallo-dependent hydrolases"/>
    <property type="match status" value="1"/>
</dbReference>
<dbReference type="InterPro" id="IPR013108">
    <property type="entry name" value="Amidohydro_3"/>
</dbReference>
<evidence type="ECO:0000313" key="3">
    <source>
        <dbReference type="EMBL" id="MBM7036774.1"/>
    </source>
</evidence>
<keyword evidence="1" id="KW-0732">Signal</keyword>
<evidence type="ECO:0000256" key="1">
    <source>
        <dbReference type="SAM" id="SignalP"/>
    </source>
</evidence>
<evidence type="ECO:0000259" key="2">
    <source>
        <dbReference type="Pfam" id="PF07969"/>
    </source>
</evidence>
<comment type="caution">
    <text evidence="3">The sequence shown here is derived from an EMBL/GenBank/DDBJ whole genome shotgun (WGS) entry which is preliminary data.</text>
</comment>
<dbReference type="PANTHER" id="PTHR22642:SF2">
    <property type="entry name" value="PROTEIN LONG AFTER FAR-RED 3"/>
    <property type="match status" value="1"/>
</dbReference>
<dbReference type="Pfam" id="PF07969">
    <property type="entry name" value="Amidohydro_3"/>
    <property type="match status" value="1"/>
</dbReference>